<proteinExistence type="inferred from homology"/>
<dbReference type="InterPro" id="IPR001109">
    <property type="entry name" value="Hydrogenase_HupF/HypC"/>
</dbReference>
<accession>A0A6M0JZN0</accession>
<dbReference type="PANTHER" id="PTHR35177">
    <property type="entry name" value="HYDROGENASE MATURATION FACTOR HYBG"/>
    <property type="match status" value="1"/>
</dbReference>
<reference evidence="2 3" key="1">
    <citation type="submission" date="2020-02" db="EMBL/GenBank/DDBJ databases">
        <title>Genome sequences of Thiorhodococcus mannitoliphagus and Thiorhodococcus minor, purple sulfur photosynthetic bacteria in the gammaproteobacterial family, Chromatiaceae.</title>
        <authorList>
            <person name="Aviles F.A."/>
            <person name="Meyer T.E."/>
            <person name="Kyndt J.A."/>
        </authorList>
    </citation>
    <scope>NUCLEOTIDE SEQUENCE [LARGE SCALE GENOMIC DNA]</scope>
    <source>
        <strain evidence="2 3">DSM 11518</strain>
    </source>
</reference>
<protein>
    <submittedName>
        <fullName evidence="2">HypC/HybG/HupF family hydrogenase formation chaperone</fullName>
    </submittedName>
</protein>
<dbReference type="GO" id="GO:0005506">
    <property type="term" value="F:iron ion binding"/>
    <property type="evidence" value="ECO:0007669"/>
    <property type="project" value="TreeGrafter"/>
</dbReference>
<evidence type="ECO:0000256" key="1">
    <source>
        <dbReference type="ARBA" id="ARBA00006018"/>
    </source>
</evidence>
<comment type="similarity">
    <text evidence="1">Belongs to the HupF/HypC family.</text>
</comment>
<dbReference type="Gene3D" id="2.30.30.140">
    <property type="match status" value="1"/>
</dbReference>
<dbReference type="SUPFAM" id="SSF159127">
    <property type="entry name" value="HupF/HypC-like"/>
    <property type="match status" value="1"/>
</dbReference>
<dbReference type="PANTHER" id="PTHR35177:SF2">
    <property type="entry name" value="HYDROGENASE MATURATION FACTOR HYBG"/>
    <property type="match status" value="1"/>
</dbReference>
<name>A0A6M0JZN0_9GAMM</name>
<dbReference type="PROSITE" id="PS01097">
    <property type="entry name" value="HUPF_HYPC"/>
    <property type="match status" value="1"/>
</dbReference>
<dbReference type="GO" id="GO:0051604">
    <property type="term" value="P:protein maturation"/>
    <property type="evidence" value="ECO:0007669"/>
    <property type="project" value="TreeGrafter"/>
</dbReference>
<dbReference type="AlphaFoldDB" id="A0A6M0JZN0"/>
<dbReference type="PRINTS" id="PR00445">
    <property type="entry name" value="HUPFHYPC"/>
</dbReference>
<dbReference type="GO" id="GO:1902670">
    <property type="term" value="F:carbon dioxide binding"/>
    <property type="evidence" value="ECO:0007669"/>
    <property type="project" value="TreeGrafter"/>
</dbReference>
<dbReference type="Proteomes" id="UP000483379">
    <property type="component" value="Unassembled WGS sequence"/>
</dbReference>
<keyword evidence="3" id="KW-1185">Reference proteome</keyword>
<sequence>MCLAIPARIVEIDAATDIAQVSLGGVRKEVSLALVNDARVGDYVLIHVGYALNKLSEEEAEKTLALIREMGLLEEEATHNAATPGGEA</sequence>
<dbReference type="RefSeq" id="WP_164453004.1">
    <property type="nucleotide sequence ID" value="NZ_JAAIJQ010000030.1"/>
</dbReference>
<dbReference type="InterPro" id="IPR019812">
    <property type="entry name" value="Hydgase_assmbl_chp_CS"/>
</dbReference>
<gene>
    <name evidence="2" type="ORF">G3446_11640</name>
</gene>
<dbReference type="FunFam" id="2.30.30.140:FF:000022">
    <property type="entry name" value="Hydrogenase assembly chaperone HybG"/>
    <property type="match status" value="1"/>
</dbReference>
<dbReference type="EMBL" id="JAAIJQ010000030">
    <property type="protein sequence ID" value="NEV62534.1"/>
    <property type="molecule type" value="Genomic_DNA"/>
</dbReference>
<dbReference type="NCBIfam" id="TIGR00074">
    <property type="entry name" value="hypC_hupF"/>
    <property type="match status" value="1"/>
</dbReference>
<dbReference type="Pfam" id="PF01455">
    <property type="entry name" value="HupF_HypC"/>
    <property type="match status" value="1"/>
</dbReference>
<evidence type="ECO:0000313" key="2">
    <source>
        <dbReference type="EMBL" id="NEV62534.1"/>
    </source>
</evidence>
<comment type="caution">
    <text evidence="2">The sequence shown here is derived from an EMBL/GenBank/DDBJ whole genome shotgun (WGS) entry which is preliminary data.</text>
</comment>
<organism evidence="2 3">
    <name type="scientific">Thiorhodococcus minor</name>
    <dbReference type="NCBI Taxonomy" id="57489"/>
    <lineage>
        <taxon>Bacteria</taxon>
        <taxon>Pseudomonadati</taxon>
        <taxon>Pseudomonadota</taxon>
        <taxon>Gammaproteobacteria</taxon>
        <taxon>Chromatiales</taxon>
        <taxon>Chromatiaceae</taxon>
        <taxon>Thiorhodococcus</taxon>
    </lineage>
</organism>
<evidence type="ECO:0000313" key="3">
    <source>
        <dbReference type="Proteomes" id="UP000483379"/>
    </source>
</evidence>